<reference evidence="2" key="2">
    <citation type="submission" date="2025-09" db="UniProtKB">
        <authorList>
            <consortium name="Ensembl"/>
        </authorList>
    </citation>
    <scope>IDENTIFICATION</scope>
</reference>
<evidence type="ECO:0000313" key="3">
    <source>
        <dbReference type="Proteomes" id="UP000694545"/>
    </source>
</evidence>
<name>A0A8D2KS78_VARKO</name>
<evidence type="ECO:0000256" key="1">
    <source>
        <dbReference type="ARBA" id="ARBA00006752"/>
    </source>
</evidence>
<dbReference type="Gene3D" id="3.30.420.40">
    <property type="match status" value="3"/>
</dbReference>
<dbReference type="Pfam" id="PF00022">
    <property type="entry name" value="Actin"/>
    <property type="match status" value="1"/>
</dbReference>
<accession>A0A8D2KS78</accession>
<sequence length="165" mass="18292">NLPEGGLGSFSIVVIDNDSRTCKAGFAGDGSPRVVVPTDYYNMEKIWHHLYDRLWVAPEEHPVLLTEAPLNPKATREKMAQVMFETFNTPAMYLAIQAVLCLYASGRTTGFVLHAKHERMCPATVYEGHALPYSFLLGSLSDLRLTRSKKSTPHLYGSTITVGYG</sequence>
<dbReference type="Ensembl" id="ENSVKKT00000003477.1">
    <property type="protein sequence ID" value="ENSVKKP00000003384.1"/>
    <property type="gene ID" value="ENSVKKG00000002615.1"/>
</dbReference>
<dbReference type="AlphaFoldDB" id="A0A8D2KS78"/>
<dbReference type="InterPro" id="IPR004000">
    <property type="entry name" value="Actin"/>
</dbReference>
<dbReference type="InterPro" id="IPR043129">
    <property type="entry name" value="ATPase_NBD"/>
</dbReference>
<dbReference type="SUPFAM" id="SSF53067">
    <property type="entry name" value="Actin-like ATPase domain"/>
    <property type="match status" value="1"/>
</dbReference>
<comment type="similarity">
    <text evidence="1">Belongs to the actin family.</text>
</comment>
<keyword evidence="3" id="KW-1185">Reference proteome</keyword>
<dbReference type="PANTHER" id="PTHR11937">
    <property type="entry name" value="ACTIN"/>
    <property type="match status" value="1"/>
</dbReference>
<dbReference type="Proteomes" id="UP000694545">
    <property type="component" value="Unplaced"/>
</dbReference>
<organism evidence="2 3">
    <name type="scientific">Varanus komodoensis</name>
    <name type="common">Komodo dragon</name>
    <dbReference type="NCBI Taxonomy" id="61221"/>
    <lineage>
        <taxon>Eukaryota</taxon>
        <taxon>Metazoa</taxon>
        <taxon>Chordata</taxon>
        <taxon>Craniata</taxon>
        <taxon>Vertebrata</taxon>
        <taxon>Euteleostomi</taxon>
        <taxon>Lepidosauria</taxon>
        <taxon>Squamata</taxon>
        <taxon>Bifurcata</taxon>
        <taxon>Unidentata</taxon>
        <taxon>Episquamata</taxon>
        <taxon>Toxicofera</taxon>
        <taxon>Anguimorpha</taxon>
        <taxon>Paleoanguimorpha</taxon>
        <taxon>Varanoidea</taxon>
        <taxon>Varanidae</taxon>
        <taxon>Varanus</taxon>
    </lineage>
</organism>
<evidence type="ECO:0008006" key="4">
    <source>
        <dbReference type="Google" id="ProtNLM"/>
    </source>
</evidence>
<evidence type="ECO:0000313" key="2">
    <source>
        <dbReference type="Ensembl" id="ENSVKKP00000003384.1"/>
    </source>
</evidence>
<dbReference type="FunFam" id="3.30.420.40:FF:000050">
    <property type="entry name" value="Actin, alpha skeletal muscle"/>
    <property type="match status" value="1"/>
</dbReference>
<reference evidence="2" key="1">
    <citation type="submission" date="2025-08" db="UniProtKB">
        <authorList>
            <consortium name="Ensembl"/>
        </authorList>
    </citation>
    <scope>IDENTIFICATION</scope>
</reference>
<proteinExistence type="inferred from homology"/>
<protein>
    <recommendedName>
        <fullName evidence="4">Actin</fullName>
    </recommendedName>
</protein>